<keyword evidence="4 6" id="KW-0732">Signal</keyword>
<comment type="pathway">
    <text evidence="2">Glycan metabolism; osmoregulated periplasmic glucan (OPG) biosynthesis.</text>
</comment>
<reference evidence="9" key="1">
    <citation type="submission" date="2015-08" db="EMBL/GenBank/DDBJ databases">
        <authorList>
            <person name="Varghese N."/>
        </authorList>
    </citation>
    <scope>NUCLEOTIDE SEQUENCE [LARGE SCALE GENOMIC DNA]</scope>
    <source>
        <strain evidence="9">JCM 18476</strain>
    </source>
</reference>
<dbReference type="GO" id="GO:0051274">
    <property type="term" value="P:beta-glucan biosynthetic process"/>
    <property type="evidence" value="ECO:0007669"/>
    <property type="project" value="TreeGrafter"/>
</dbReference>
<dbReference type="InterPro" id="IPR014718">
    <property type="entry name" value="GH-type_carb-bd"/>
</dbReference>
<evidence type="ECO:0000256" key="4">
    <source>
        <dbReference type="ARBA" id="ARBA00022729"/>
    </source>
</evidence>
<dbReference type="FunFam" id="2.70.98.10:FF:000001">
    <property type="entry name" value="Glucans biosynthesis protein G"/>
    <property type="match status" value="1"/>
</dbReference>
<dbReference type="InterPro" id="IPR013783">
    <property type="entry name" value="Ig-like_fold"/>
</dbReference>
<dbReference type="UniPathway" id="UPA00637"/>
<dbReference type="InterPro" id="IPR007444">
    <property type="entry name" value="Glucan_biosyn_MdoG_C"/>
</dbReference>
<proteinExistence type="inferred from homology"/>
<dbReference type="OrthoDB" id="335750at2"/>
<organism evidence="8 9">
    <name type="scientific">Marinomonas fungiae</name>
    <dbReference type="NCBI Taxonomy" id="1137284"/>
    <lineage>
        <taxon>Bacteria</taxon>
        <taxon>Pseudomonadati</taxon>
        <taxon>Pseudomonadota</taxon>
        <taxon>Gammaproteobacteria</taxon>
        <taxon>Oceanospirillales</taxon>
        <taxon>Oceanospirillaceae</taxon>
        <taxon>Marinomonas</taxon>
    </lineage>
</organism>
<dbReference type="InterPro" id="IPR014756">
    <property type="entry name" value="Ig_E-set"/>
</dbReference>
<sequence length="551" mass="62360">MRISLSHQRVETLGWPALLKNSMRLMSKAVLAVSALVSVTACAVSEPTTVNPAADEEFSYAWLKGHARNLAEQPFVSAKGDVPEVLSSLDWDEYQQLHFKREQSLWQKDDTAYRATFFHLGQGFITPVHINVVENGKSTPVDYSSKMFDYGDSHVNGKALPQDLGFAGFRMQFGTDWERDIVAFLGASYFRAVGAEMQYGLSARGLAIDTAMNKPEEFPVFTNFWFEKPTPNSDEVTIYALLDSDSITGAYRFDIKAGEPLTMRVDAALYPRKEIERLGVAPLTSMYMIGENDRRTNYDWRPEIHDSDGLEMLTGNGEHIWRPLGNPEQLRFNAYMDNNPKGFGLMQRDRNFDHYLDDGVFYEKRPHLWIEPIGNWGEGSVQLVEIPTLDETFDNIVAFWNPAQEIVPGQELLYSYNMYWGSEAPVQSGKATVQSTYTGIGGVVGKKRDYYSKRFAIDFEGEIFQMLGQKTEVKPVIETSRGRVEITSARPQHHIGGYRAMFDLVPDESVAPINIKVHLEANGQPISETWVYQWNPPAPADRELYNAGHLK</sequence>
<dbReference type="GO" id="GO:0030288">
    <property type="term" value="C:outer membrane-bounded periplasmic space"/>
    <property type="evidence" value="ECO:0007669"/>
    <property type="project" value="TreeGrafter"/>
</dbReference>
<dbReference type="PANTHER" id="PTHR30504">
    <property type="entry name" value="GLUCANS BIOSYNTHESIS PROTEIN"/>
    <property type="match status" value="1"/>
</dbReference>
<evidence type="ECO:0000256" key="3">
    <source>
        <dbReference type="ARBA" id="ARBA00009284"/>
    </source>
</evidence>
<dbReference type="GO" id="GO:0003824">
    <property type="term" value="F:catalytic activity"/>
    <property type="evidence" value="ECO:0007669"/>
    <property type="project" value="InterPro"/>
</dbReference>
<dbReference type="EMBL" id="CYHG01000004">
    <property type="protein sequence ID" value="CUB03843.1"/>
    <property type="molecule type" value="Genomic_DNA"/>
</dbReference>
<dbReference type="Gene3D" id="2.60.40.10">
    <property type="entry name" value="Immunoglobulins"/>
    <property type="match status" value="1"/>
</dbReference>
<dbReference type="Proteomes" id="UP000182769">
    <property type="component" value="Unassembled WGS sequence"/>
</dbReference>
<feature type="signal peptide" evidence="6">
    <location>
        <begin position="1"/>
        <end position="43"/>
    </location>
</feature>
<keyword evidence="5" id="KW-0574">Periplasm</keyword>
<dbReference type="Pfam" id="PF04349">
    <property type="entry name" value="MdoG"/>
    <property type="match status" value="1"/>
</dbReference>
<keyword evidence="9" id="KW-1185">Reference proteome</keyword>
<evidence type="ECO:0000313" key="8">
    <source>
        <dbReference type="EMBL" id="CUB03843.1"/>
    </source>
</evidence>
<accession>A0A0K6IL63</accession>
<dbReference type="Gene3D" id="2.70.98.10">
    <property type="match status" value="1"/>
</dbReference>
<dbReference type="RefSeq" id="WP_082443768.1">
    <property type="nucleotide sequence ID" value="NZ_CYHG01000004.1"/>
</dbReference>
<protein>
    <submittedName>
        <fullName evidence="8">Periplasmic glucans biosynthesis protein</fullName>
    </submittedName>
</protein>
<feature type="domain" description="Glucan biosynthesis periplasmic MdoG C-terminal" evidence="7">
    <location>
        <begin position="58"/>
        <end position="534"/>
    </location>
</feature>
<dbReference type="AlphaFoldDB" id="A0A0K6IL63"/>
<evidence type="ECO:0000256" key="5">
    <source>
        <dbReference type="ARBA" id="ARBA00022764"/>
    </source>
</evidence>
<evidence type="ECO:0000313" key="9">
    <source>
        <dbReference type="Proteomes" id="UP000182769"/>
    </source>
</evidence>
<dbReference type="InterPro" id="IPR014438">
    <property type="entry name" value="Glucan_biosyn_MdoG/MdoD"/>
</dbReference>
<dbReference type="GO" id="GO:0030246">
    <property type="term" value="F:carbohydrate binding"/>
    <property type="evidence" value="ECO:0007669"/>
    <property type="project" value="InterPro"/>
</dbReference>
<evidence type="ECO:0000256" key="1">
    <source>
        <dbReference type="ARBA" id="ARBA00004418"/>
    </source>
</evidence>
<dbReference type="SUPFAM" id="SSF81296">
    <property type="entry name" value="E set domains"/>
    <property type="match status" value="1"/>
</dbReference>
<comment type="subcellular location">
    <subcellularLocation>
        <location evidence="1">Periplasm</location>
    </subcellularLocation>
</comment>
<dbReference type="PIRSF" id="PIRSF006281">
    <property type="entry name" value="MdoG"/>
    <property type="match status" value="1"/>
</dbReference>
<gene>
    <name evidence="8" type="ORF">Ga0061065_104274</name>
</gene>
<dbReference type="PANTHER" id="PTHR30504:SF3">
    <property type="entry name" value="GLUCANS BIOSYNTHESIS PROTEIN D"/>
    <property type="match status" value="1"/>
</dbReference>
<comment type="similarity">
    <text evidence="3">Belongs to the OpgD/OpgG family.</text>
</comment>
<dbReference type="InterPro" id="IPR011013">
    <property type="entry name" value="Gal_mutarotase_sf_dom"/>
</dbReference>
<evidence type="ECO:0000256" key="6">
    <source>
        <dbReference type="SAM" id="SignalP"/>
    </source>
</evidence>
<evidence type="ECO:0000256" key="2">
    <source>
        <dbReference type="ARBA" id="ARBA00005001"/>
    </source>
</evidence>
<feature type="chain" id="PRO_5005505411" evidence="6">
    <location>
        <begin position="44"/>
        <end position="551"/>
    </location>
</feature>
<dbReference type="SUPFAM" id="SSF74650">
    <property type="entry name" value="Galactose mutarotase-like"/>
    <property type="match status" value="1"/>
</dbReference>
<evidence type="ECO:0000259" key="7">
    <source>
        <dbReference type="Pfam" id="PF04349"/>
    </source>
</evidence>
<name>A0A0K6IL63_9GAMM</name>